<organism evidence="2 3">
    <name type="scientific">Trichosporon asahii var. asahii (strain CBS 8904)</name>
    <name type="common">Yeast</name>
    <dbReference type="NCBI Taxonomy" id="1220162"/>
    <lineage>
        <taxon>Eukaryota</taxon>
        <taxon>Fungi</taxon>
        <taxon>Dikarya</taxon>
        <taxon>Basidiomycota</taxon>
        <taxon>Agaricomycotina</taxon>
        <taxon>Tremellomycetes</taxon>
        <taxon>Trichosporonales</taxon>
        <taxon>Trichosporonaceae</taxon>
        <taxon>Trichosporon</taxon>
    </lineage>
</organism>
<evidence type="ECO:0000256" key="1">
    <source>
        <dbReference type="SAM" id="MobiDB-lite"/>
    </source>
</evidence>
<dbReference type="Proteomes" id="UP000006757">
    <property type="component" value="Unassembled WGS sequence"/>
</dbReference>
<accession>K1WXA6</accession>
<proteinExistence type="predicted"/>
<feature type="compositionally biased region" description="Polar residues" evidence="1">
    <location>
        <begin position="9"/>
        <end position="19"/>
    </location>
</feature>
<dbReference type="HOGENOM" id="CLU_947276_0_0_1"/>
<protein>
    <submittedName>
        <fullName evidence="2">Uncharacterized protein</fullName>
    </submittedName>
</protein>
<evidence type="ECO:0000313" key="2">
    <source>
        <dbReference type="EMBL" id="EKD05354.1"/>
    </source>
</evidence>
<evidence type="ECO:0000313" key="3">
    <source>
        <dbReference type="Proteomes" id="UP000006757"/>
    </source>
</evidence>
<feature type="region of interest" description="Disordered" evidence="1">
    <location>
        <begin position="1"/>
        <end position="47"/>
    </location>
</feature>
<dbReference type="EMBL" id="AMBO01000107">
    <property type="protein sequence ID" value="EKD05354.1"/>
    <property type="molecule type" value="Genomic_DNA"/>
</dbReference>
<sequence>MSAPVITETPVQTANLPSNPDQTPGGGGVVPVTPVTRDRPQTSAPAVSPMGLTLPGQQVTGVAPRVYISPIWELNPTALKHLGLHPSHTAALKIPHMKDLIGRFKRALVQDISKRGAVRKLQRQVYEDVQVHFQALPFDKRMRVFIRTYLKGLANPEDESIPHLTPDQLVTCFATHYYKEHPREVIIALRTQLTIPPEEEYWTYAVQPWHTSTFSDHCWEEFTKRFPSSLSIPIHRILTLEPPIDDYPHDLPYDEDIDQSLIYKALRVTLANAEFRVAFVRALYRDVEPQEESG</sequence>
<reference evidence="2 3" key="1">
    <citation type="journal article" date="2012" name="Eukaryot. Cell">
        <title>Genome sequence of the Trichosporon asahii environmental strain CBS 8904.</title>
        <authorList>
            <person name="Yang R.Y."/>
            <person name="Li H.T."/>
            <person name="Zhu H."/>
            <person name="Zhou G.P."/>
            <person name="Wang M."/>
            <person name="Wang L."/>
        </authorList>
    </citation>
    <scope>NUCLEOTIDE SEQUENCE [LARGE SCALE GENOMIC DNA]</scope>
    <source>
        <strain evidence="2 3">CBS 8904</strain>
    </source>
</reference>
<dbReference type="AlphaFoldDB" id="K1WXA6"/>
<gene>
    <name evidence="2" type="ORF">A1Q2_00344</name>
</gene>
<keyword evidence="3" id="KW-1185">Reference proteome</keyword>
<comment type="caution">
    <text evidence="2">The sequence shown here is derived from an EMBL/GenBank/DDBJ whole genome shotgun (WGS) entry which is preliminary data.</text>
</comment>
<dbReference type="InParanoid" id="K1WXA6"/>
<name>K1WXA6_TRIAC</name>